<proteinExistence type="predicted"/>
<dbReference type="Gene3D" id="2.60.40.420">
    <property type="entry name" value="Cupredoxins - blue copper proteins"/>
    <property type="match status" value="1"/>
</dbReference>
<dbReference type="InterPro" id="IPR008972">
    <property type="entry name" value="Cupredoxin"/>
</dbReference>
<comment type="caution">
    <text evidence="1">The sequence shown here is derived from an EMBL/GenBank/DDBJ whole genome shotgun (WGS) entry which is preliminary data.</text>
</comment>
<gene>
    <name evidence="1" type="ORF">A2773_05585</name>
</gene>
<dbReference type="AlphaFoldDB" id="A0A1F5ZQ47"/>
<protein>
    <recommendedName>
        <fullName evidence="3">EfeO-type cupredoxin-like domain-containing protein</fullName>
    </recommendedName>
</protein>
<accession>A0A1F5ZQ47</accession>
<evidence type="ECO:0000313" key="2">
    <source>
        <dbReference type="Proteomes" id="UP000177383"/>
    </source>
</evidence>
<dbReference type="SUPFAM" id="SSF49503">
    <property type="entry name" value="Cupredoxins"/>
    <property type="match status" value="1"/>
</dbReference>
<name>A0A1F5ZQ47_9BACT</name>
<dbReference type="Proteomes" id="UP000177383">
    <property type="component" value="Unassembled WGS sequence"/>
</dbReference>
<evidence type="ECO:0000313" key="1">
    <source>
        <dbReference type="EMBL" id="OGG14521.1"/>
    </source>
</evidence>
<evidence type="ECO:0008006" key="3">
    <source>
        <dbReference type="Google" id="ProtNLM"/>
    </source>
</evidence>
<organism evidence="1 2">
    <name type="scientific">Candidatus Gottesmanbacteria bacterium RIFCSPHIGHO2_01_FULL_39_10</name>
    <dbReference type="NCBI Taxonomy" id="1798375"/>
    <lineage>
        <taxon>Bacteria</taxon>
        <taxon>Candidatus Gottesmaniibacteriota</taxon>
    </lineage>
</organism>
<reference evidence="1 2" key="1">
    <citation type="journal article" date="2016" name="Nat. Commun.">
        <title>Thousands of microbial genomes shed light on interconnected biogeochemical processes in an aquifer system.</title>
        <authorList>
            <person name="Anantharaman K."/>
            <person name="Brown C.T."/>
            <person name="Hug L.A."/>
            <person name="Sharon I."/>
            <person name="Castelle C.J."/>
            <person name="Probst A.J."/>
            <person name="Thomas B.C."/>
            <person name="Singh A."/>
            <person name="Wilkins M.J."/>
            <person name="Karaoz U."/>
            <person name="Brodie E.L."/>
            <person name="Williams K.H."/>
            <person name="Hubbard S.S."/>
            <person name="Banfield J.F."/>
        </authorList>
    </citation>
    <scope>NUCLEOTIDE SEQUENCE [LARGE SCALE GENOMIC DNA]</scope>
</reference>
<sequence>MNKLYLIIGVVVLVLVAGFMMMQNQTATTITPNTNAEPTSVVEEVGPTEEVMEKNVVNYSDSGFSPQSLTVKVGTPVTFINQSAGQMWVASAPHPQHTDYPEFDELKSVEKDGEYTFTFDKVGTWKYHNHKNASDFGSVTVTE</sequence>
<dbReference type="EMBL" id="MFJE01000015">
    <property type="protein sequence ID" value="OGG14521.1"/>
    <property type="molecule type" value="Genomic_DNA"/>
</dbReference>
<dbReference type="STRING" id="1798375.A2773_05585"/>